<comment type="subcellular location">
    <subcellularLocation>
        <location evidence="6">Mitochondrion</location>
    </subcellularLocation>
</comment>
<dbReference type="EMBL" id="CAUYUJ010014779">
    <property type="protein sequence ID" value="CAK0845933.1"/>
    <property type="molecule type" value="Genomic_DNA"/>
</dbReference>
<feature type="domain" description="Tr-type G" evidence="7">
    <location>
        <begin position="1"/>
        <end position="270"/>
    </location>
</feature>
<dbReference type="NCBIfam" id="NF009381">
    <property type="entry name" value="PRK12740.1-5"/>
    <property type="match status" value="1"/>
</dbReference>
<feature type="binding site" evidence="6">
    <location>
        <begin position="120"/>
        <end position="123"/>
    </location>
    <ligand>
        <name>GTP</name>
        <dbReference type="ChEBI" id="CHEBI:37565"/>
    </ligand>
</feature>
<keyword evidence="3 6" id="KW-0251">Elongation factor</keyword>
<evidence type="ECO:0000256" key="5">
    <source>
        <dbReference type="ARBA" id="ARBA00023134"/>
    </source>
</evidence>
<dbReference type="Gene3D" id="3.40.50.300">
    <property type="entry name" value="P-loop containing nucleotide triphosphate hydrolases"/>
    <property type="match status" value="1"/>
</dbReference>
<organism evidence="8 9">
    <name type="scientific">Prorocentrum cordatum</name>
    <dbReference type="NCBI Taxonomy" id="2364126"/>
    <lineage>
        <taxon>Eukaryota</taxon>
        <taxon>Sar</taxon>
        <taxon>Alveolata</taxon>
        <taxon>Dinophyceae</taxon>
        <taxon>Prorocentrales</taxon>
        <taxon>Prorocentraceae</taxon>
        <taxon>Prorocentrum</taxon>
    </lineage>
</organism>
<sequence length="676" mass="74999">MAHIDAGKTTTTERILYYTGRSDNIGEVHEGEATMDWMEQERERGITITSAATTAFWNGHRINIVDTPGHVDFTLEVERSLRVLDGAVAVFDGVAGVEPQTETVWRQANKYNVPRICFVNKMDRDGADFYKDVQMMKKQLGCNPVPIQLPIGQGKTFAGVYDLVSEKSVTWLGDKLGAEFEVKDEIPDGMADVIAEYRESLIETAVEMDEQALEAYLESGEPPSVDVLKKCIRKGTLGFDFVPVLCGTAFKNKGVQPLLDAVVDYLPSPTDLEDTRGKDPKDPDQVVFRKNVADEKFSGLAFKVAADPFIGTLTFLRIYSGSIQSGDTMINPRTKQKERFGRMVLMHANKREEIKSASAGDIIAIVGLKDTTTGDTLCDMKDQIVLERMDFPEPVIKVACEPLTTKDNDKMMESLAKLAAEDPSFRYSRDEESNQTVIEGMGELHLDIIVDRLKREFKVDCSVGAPQVAYRETITKPIENWYTHKKQSGGSGQYAKIKVSYEPNEGQGYEFVNETTGAIIPREFIPGILRGTENEMLNGIQAGFPVVDVKVKLMDGQVHPVDSSSIAFEIAARYAWKENAKECGPRILEPVMKVEVTTPEEYMGNIIGDLNSRRGMVADIADRGNVKAITANVPLSGMFSYIAALRSNSKGRATYCMEFGEYKQLPDNLAAEVMGR</sequence>
<dbReference type="SUPFAM" id="SSF54980">
    <property type="entry name" value="EF-G C-terminal domain-like"/>
    <property type="match status" value="2"/>
</dbReference>
<dbReference type="SUPFAM" id="SSF54211">
    <property type="entry name" value="Ribosomal protein S5 domain 2-like"/>
    <property type="match status" value="1"/>
</dbReference>
<dbReference type="Gene3D" id="2.40.30.10">
    <property type="entry name" value="Translation factors"/>
    <property type="match status" value="1"/>
</dbReference>
<keyword evidence="5 6" id="KW-0342">GTP-binding</keyword>
<protein>
    <recommendedName>
        <fullName evidence="6">Elongation factor G, mitochondrial</fullName>
        <shortName evidence="6">EF-Gmt</shortName>
    </recommendedName>
    <alternativeName>
        <fullName evidence="6">Elongation factor G 1, mitochondrial</fullName>
        <shortName evidence="6">mEF-G 1</shortName>
    </alternativeName>
    <alternativeName>
        <fullName evidence="6">Elongation factor G1</fullName>
    </alternativeName>
</protein>
<evidence type="ECO:0000256" key="2">
    <source>
        <dbReference type="ARBA" id="ARBA00022741"/>
    </source>
</evidence>
<dbReference type="SMART" id="SM00889">
    <property type="entry name" value="EFG_IV"/>
    <property type="match status" value="1"/>
</dbReference>
<accession>A0ABN9TJ24</accession>
<evidence type="ECO:0000256" key="1">
    <source>
        <dbReference type="ARBA" id="ARBA00005870"/>
    </source>
</evidence>
<dbReference type="InterPro" id="IPR000640">
    <property type="entry name" value="EFG_V-like"/>
</dbReference>
<proteinExistence type="inferred from homology"/>
<comment type="function">
    <text evidence="6">Mitochondrial GTPase that catalyzes the GTP-dependent ribosomal translocation step during translation elongation. During this step, the ribosome changes from the pre-translocational (PRE) to the post-translocational (POST) state as the newly formed A-site-bound peptidyl-tRNA and P-site-bound deacylated tRNA move to the P and E sites, respectively. Catalyzes the coordinated movement of the two tRNA molecules, the mRNA and conformational changes in the ribosome.</text>
</comment>
<dbReference type="InterPro" id="IPR009000">
    <property type="entry name" value="Transl_B-barrel_sf"/>
</dbReference>
<dbReference type="Pfam" id="PF00009">
    <property type="entry name" value="GTP_EFTU"/>
    <property type="match status" value="1"/>
</dbReference>
<dbReference type="NCBIfam" id="TIGR00231">
    <property type="entry name" value="small_GTP"/>
    <property type="match status" value="1"/>
</dbReference>
<dbReference type="InterPro" id="IPR005225">
    <property type="entry name" value="Small_GTP-bd"/>
</dbReference>
<comment type="caution">
    <text evidence="8">The sequence shown here is derived from an EMBL/GenBank/DDBJ whole genome shotgun (WGS) entry which is preliminary data.</text>
</comment>
<dbReference type="Gene3D" id="3.30.230.10">
    <property type="match status" value="1"/>
</dbReference>
<dbReference type="InterPro" id="IPR041095">
    <property type="entry name" value="EFG_II"/>
</dbReference>
<comment type="pathway">
    <text evidence="6">Protein biosynthesis; polypeptide chain elongation.</text>
</comment>
<dbReference type="InterPro" id="IPR053905">
    <property type="entry name" value="EF-G-like_DII"/>
</dbReference>
<dbReference type="HAMAP" id="MF_00054_B">
    <property type="entry name" value="EF_G_EF_2_B"/>
    <property type="match status" value="1"/>
</dbReference>
<dbReference type="Pfam" id="PF00679">
    <property type="entry name" value="EFG_C"/>
    <property type="match status" value="1"/>
</dbReference>
<evidence type="ECO:0000313" key="9">
    <source>
        <dbReference type="Proteomes" id="UP001189429"/>
    </source>
</evidence>
<dbReference type="SUPFAM" id="SSF50447">
    <property type="entry name" value="Translation proteins"/>
    <property type="match status" value="1"/>
</dbReference>
<dbReference type="CDD" id="cd04088">
    <property type="entry name" value="EFG_mtEFG_II"/>
    <property type="match status" value="1"/>
</dbReference>
<keyword evidence="9" id="KW-1185">Reference proteome</keyword>
<dbReference type="SUPFAM" id="SSF52540">
    <property type="entry name" value="P-loop containing nucleoside triphosphate hydrolases"/>
    <property type="match status" value="1"/>
</dbReference>
<comment type="similarity">
    <text evidence="6">Belongs to the GTP-binding elongation factor family. EF-G/EF-2 subfamily.</text>
</comment>
<feature type="binding site" evidence="6">
    <location>
        <begin position="2"/>
        <end position="9"/>
    </location>
    <ligand>
        <name>GTP</name>
        <dbReference type="ChEBI" id="CHEBI:37565"/>
    </ligand>
</feature>
<dbReference type="Pfam" id="PF22042">
    <property type="entry name" value="EF-G_D2"/>
    <property type="match status" value="1"/>
</dbReference>
<dbReference type="SMART" id="SM00838">
    <property type="entry name" value="EFG_C"/>
    <property type="match status" value="1"/>
</dbReference>
<evidence type="ECO:0000313" key="8">
    <source>
        <dbReference type="EMBL" id="CAK0845933.1"/>
    </source>
</evidence>
<dbReference type="InterPro" id="IPR009022">
    <property type="entry name" value="EFG_III"/>
</dbReference>
<name>A0ABN9TJ24_9DINO</name>
<dbReference type="InterPro" id="IPR047872">
    <property type="entry name" value="EFG_IV"/>
</dbReference>
<evidence type="ECO:0000256" key="4">
    <source>
        <dbReference type="ARBA" id="ARBA00022917"/>
    </source>
</evidence>
<dbReference type="NCBIfam" id="TIGR00484">
    <property type="entry name" value="EF-G"/>
    <property type="match status" value="1"/>
</dbReference>
<dbReference type="PANTHER" id="PTHR43261:SF1">
    <property type="entry name" value="RIBOSOME-RELEASING FACTOR 2, MITOCHONDRIAL"/>
    <property type="match status" value="1"/>
</dbReference>
<dbReference type="CDD" id="cd16262">
    <property type="entry name" value="EFG_III"/>
    <property type="match status" value="1"/>
</dbReference>
<evidence type="ECO:0000256" key="3">
    <source>
        <dbReference type="ARBA" id="ARBA00022768"/>
    </source>
</evidence>
<dbReference type="Proteomes" id="UP001189429">
    <property type="component" value="Unassembled WGS sequence"/>
</dbReference>
<dbReference type="CDD" id="cd01886">
    <property type="entry name" value="EF-G"/>
    <property type="match status" value="1"/>
</dbReference>
<dbReference type="Pfam" id="PF03764">
    <property type="entry name" value="EFG_IV"/>
    <property type="match status" value="1"/>
</dbReference>
<dbReference type="Gene3D" id="3.30.70.870">
    <property type="entry name" value="Elongation Factor G (Translational Gtpase), domain 3"/>
    <property type="match status" value="1"/>
</dbReference>
<evidence type="ECO:0000256" key="6">
    <source>
        <dbReference type="HAMAP-Rule" id="MF_03061"/>
    </source>
</evidence>
<dbReference type="InterPro" id="IPR004540">
    <property type="entry name" value="Transl_elong_EFG/EF2"/>
</dbReference>
<dbReference type="Gene3D" id="3.30.70.240">
    <property type="match status" value="1"/>
</dbReference>
<gene>
    <name evidence="8" type="ORF">PCOR1329_LOCUS39576</name>
</gene>
<dbReference type="InterPro" id="IPR031157">
    <property type="entry name" value="G_TR_CS"/>
</dbReference>
<feature type="binding site" evidence="6">
    <location>
        <begin position="66"/>
        <end position="70"/>
    </location>
    <ligand>
        <name>GTP</name>
        <dbReference type="ChEBI" id="CHEBI:37565"/>
    </ligand>
</feature>
<dbReference type="CDD" id="cd03713">
    <property type="entry name" value="EFG_mtEFG_C"/>
    <property type="match status" value="1"/>
</dbReference>
<keyword evidence="2 6" id="KW-0547">Nucleotide-binding</keyword>
<dbReference type="PANTHER" id="PTHR43261">
    <property type="entry name" value="TRANSLATION ELONGATION FACTOR G-RELATED"/>
    <property type="match status" value="1"/>
</dbReference>
<dbReference type="PROSITE" id="PS51722">
    <property type="entry name" value="G_TR_2"/>
    <property type="match status" value="1"/>
</dbReference>
<dbReference type="CDD" id="cd01434">
    <property type="entry name" value="EFG_mtEFG1_IV"/>
    <property type="match status" value="1"/>
</dbReference>
<comment type="similarity">
    <text evidence="1">Belongs to the TRAFAC class translation factor GTPase superfamily. Classic translation factor GTPase family. EF-G/EF-2 subfamily.</text>
</comment>
<dbReference type="PROSITE" id="PS00301">
    <property type="entry name" value="G_TR_1"/>
    <property type="match status" value="1"/>
</dbReference>
<dbReference type="InterPro" id="IPR035647">
    <property type="entry name" value="EFG_III/V"/>
</dbReference>
<keyword evidence="4 6" id="KW-0648">Protein biosynthesis</keyword>
<dbReference type="InterPro" id="IPR035649">
    <property type="entry name" value="EFG_V"/>
</dbReference>
<dbReference type="Pfam" id="PF14492">
    <property type="entry name" value="EFG_III"/>
    <property type="match status" value="1"/>
</dbReference>
<keyword evidence="6" id="KW-0496">Mitochondrion</keyword>
<dbReference type="InterPro" id="IPR005517">
    <property type="entry name" value="Transl_elong_EFG/EF2_IV"/>
</dbReference>
<dbReference type="InterPro" id="IPR027417">
    <property type="entry name" value="P-loop_NTPase"/>
</dbReference>
<dbReference type="InterPro" id="IPR014721">
    <property type="entry name" value="Ribsml_uS5_D2-typ_fold_subgr"/>
</dbReference>
<dbReference type="InterPro" id="IPR020568">
    <property type="entry name" value="Ribosomal_Su5_D2-typ_SF"/>
</dbReference>
<dbReference type="InterPro" id="IPR000795">
    <property type="entry name" value="T_Tr_GTP-bd_dom"/>
</dbReference>
<evidence type="ECO:0000259" key="7">
    <source>
        <dbReference type="PROSITE" id="PS51722"/>
    </source>
</evidence>
<reference evidence="8" key="1">
    <citation type="submission" date="2023-10" db="EMBL/GenBank/DDBJ databases">
        <authorList>
            <person name="Chen Y."/>
            <person name="Shah S."/>
            <person name="Dougan E. K."/>
            <person name="Thang M."/>
            <person name="Chan C."/>
        </authorList>
    </citation>
    <scope>NUCLEOTIDE SEQUENCE [LARGE SCALE GENOMIC DNA]</scope>
</reference>